<dbReference type="STRING" id="1314781.A0A166BEH1"/>
<feature type="compositionally biased region" description="Basic and acidic residues" evidence="1">
    <location>
        <begin position="325"/>
        <end position="335"/>
    </location>
</feature>
<dbReference type="InParanoid" id="A0A166BEH1"/>
<keyword evidence="3" id="KW-1185">Reference proteome</keyword>
<feature type="region of interest" description="Disordered" evidence="1">
    <location>
        <begin position="234"/>
        <end position="275"/>
    </location>
</feature>
<evidence type="ECO:0000313" key="2">
    <source>
        <dbReference type="EMBL" id="KZW00340.1"/>
    </source>
</evidence>
<accession>A0A166BEH1</accession>
<evidence type="ECO:0000256" key="1">
    <source>
        <dbReference type="SAM" id="MobiDB-lite"/>
    </source>
</evidence>
<organism evidence="2 3">
    <name type="scientific">Exidia glandulosa HHB12029</name>
    <dbReference type="NCBI Taxonomy" id="1314781"/>
    <lineage>
        <taxon>Eukaryota</taxon>
        <taxon>Fungi</taxon>
        <taxon>Dikarya</taxon>
        <taxon>Basidiomycota</taxon>
        <taxon>Agaricomycotina</taxon>
        <taxon>Agaricomycetes</taxon>
        <taxon>Auriculariales</taxon>
        <taxon>Exidiaceae</taxon>
        <taxon>Exidia</taxon>
    </lineage>
</organism>
<gene>
    <name evidence="2" type="ORF">EXIGLDRAFT_761692</name>
</gene>
<feature type="compositionally biased region" description="Low complexity" evidence="1">
    <location>
        <begin position="241"/>
        <end position="271"/>
    </location>
</feature>
<feature type="region of interest" description="Disordered" evidence="1">
    <location>
        <begin position="321"/>
        <end position="348"/>
    </location>
</feature>
<dbReference type="Proteomes" id="UP000077266">
    <property type="component" value="Unassembled WGS sequence"/>
</dbReference>
<sequence length="348" mass="37961">MFLESQTSTLCKRRSSDGSCVSCSVLGAGTSSSRALAASGSTRRALDGTVKHVLDNSALDSAFRSAAYSSGRPAPVPSTALTSTGTRCTVQNVLLGRRARSAPRNRPASTRPNGMHIHMFDTLRIEHAIRVFTCVGRTTMRTWALRYIASKTAIIPGKQYLRWFLHAVHVHKGLKDGASAEEVKLEETGPQLFALRSRIQAFKLIQRGVSISDVLQEAIHPEGSLANDAHTSRPVLFRPGRTSMTTPRLPSTRTTLSPTHSRTWHNPTPRTRYGRPRRSLLLPSIIPPGLDLHQSLAECVRFVEARIEQRIRGLAVLPSTMGEGGLEHPVEDAKPDVTASPRTASCVP</sequence>
<reference evidence="2 3" key="1">
    <citation type="journal article" date="2016" name="Mol. Biol. Evol.">
        <title>Comparative Genomics of Early-Diverging Mushroom-Forming Fungi Provides Insights into the Origins of Lignocellulose Decay Capabilities.</title>
        <authorList>
            <person name="Nagy L.G."/>
            <person name="Riley R."/>
            <person name="Tritt A."/>
            <person name="Adam C."/>
            <person name="Daum C."/>
            <person name="Floudas D."/>
            <person name="Sun H."/>
            <person name="Yadav J.S."/>
            <person name="Pangilinan J."/>
            <person name="Larsson K.H."/>
            <person name="Matsuura K."/>
            <person name="Barry K."/>
            <person name="Labutti K."/>
            <person name="Kuo R."/>
            <person name="Ohm R.A."/>
            <person name="Bhattacharya S.S."/>
            <person name="Shirouzu T."/>
            <person name="Yoshinaga Y."/>
            <person name="Martin F.M."/>
            <person name="Grigoriev I.V."/>
            <person name="Hibbett D.S."/>
        </authorList>
    </citation>
    <scope>NUCLEOTIDE SEQUENCE [LARGE SCALE GENOMIC DNA]</scope>
    <source>
        <strain evidence="2 3">HHB12029</strain>
    </source>
</reference>
<protein>
    <submittedName>
        <fullName evidence="2">Uncharacterized protein</fullName>
    </submittedName>
</protein>
<evidence type="ECO:0000313" key="3">
    <source>
        <dbReference type="Proteomes" id="UP000077266"/>
    </source>
</evidence>
<dbReference type="EMBL" id="KV425901">
    <property type="protein sequence ID" value="KZW00340.1"/>
    <property type="molecule type" value="Genomic_DNA"/>
</dbReference>
<name>A0A166BEH1_EXIGL</name>
<dbReference type="AlphaFoldDB" id="A0A166BEH1"/>
<proteinExistence type="predicted"/>